<feature type="compositionally biased region" description="Low complexity" evidence="2">
    <location>
        <begin position="1"/>
        <end position="61"/>
    </location>
</feature>
<dbReference type="EMBL" id="LGRX02002432">
    <property type="protein sequence ID" value="KAK3284213.1"/>
    <property type="molecule type" value="Genomic_DNA"/>
</dbReference>
<sequence>MRKTDSSGSLSSRSTSTLSSAPSTYLAGIPRSRPTSASSRSSARPSSAGRTRAAPTRTTGPDPETLQNQLIQAKKQLNAEGEKSRAAQTELRSEVARLQSEVKHLKEMQSDFFGTAGMENAALTDAYNRLDRALRANAKAKAKAKELIAARSKAEQELAEYKGNLKVRHLSDLRTQLTGFESHNSELQAEVQHLRQMLRNAEEEHSMHTAVKERNLSLEADVRRLQ</sequence>
<dbReference type="Proteomes" id="UP001190700">
    <property type="component" value="Unassembled WGS sequence"/>
</dbReference>
<keyword evidence="4" id="KW-1185">Reference proteome</keyword>
<keyword evidence="1" id="KW-0175">Coiled coil</keyword>
<evidence type="ECO:0000256" key="1">
    <source>
        <dbReference type="SAM" id="Coils"/>
    </source>
</evidence>
<protein>
    <submittedName>
        <fullName evidence="3">Uncharacterized protein</fullName>
    </submittedName>
</protein>
<proteinExistence type="predicted"/>
<organism evidence="3 4">
    <name type="scientific">Cymbomonas tetramitiformis</name>
    <dbReference type="NCBI Taxonomy" id="36881"/>
    <lineage>
        <taxon>Eukaryota</taxon>
        <taxon>Viridiplantae</taxon>
        <taxon>Chlorophyta</taxon>
        <taxon>Pyramimonadophyceae</taxon>
        <taxon>Pyramimonadales</taxon>
        <taxon>Pyramimonadaceae</taxon>
        <taxon>Cymbomonas</taxon>
    </lineage>
</organism>
<name>A0AAE0GUA9_9CHLO</name>
<feature type="coiled-coil region" evidence="1">
    <location>
        <begin position="88"/>
        <end position="204"/>
    </location>
</feature>
<gene>
    <name evidence="3" type="ORF">CYMTET_8126</name>
</gene>
<accession>A0AAE0GUA9</accession>
<evidence type="ECO:0000256" key="2">
    <source>
        <dbReference type="SAM" id="MobiDB-lite"/>
    </source>
</evidence>
<comment type="caution">
    <text evidence="3">The sequence shown here is derived from an EMBL/GenBank/DDBJ whole genome shotgun (WGS) entry which is preliminary data.</text>
</comment>
<evidence type="ECO:0000313" key="4">
    <source>
        <dbReference type="Proteomes" id="UP001190700"/>
    </source>
</evidence>
<dbReference type="AlphaFoldDB" id="A0AAE0GUA9"/>
<feature type="region of interest" description="Disordered" evidence="2">
    <location>
        <begin position="1"/>
        <end position="66"/>
    </location>
</feature>
<feature type="non-terminal residue" evidence="3">
    <location>
        <position position="226"/>
    </location>
</feature>
<evidence type="ECO:0000313" key="3">
    <source>
        <dbReference type="EMBL" id="KAK3284213.1"/>
    </source>
</evidence>
<reference evidence="3 4" key="1">
    <citation type="journal article" date="2015" name="Genome Biol. Evol.">
        <title>Comparative Genomics of a Bacterivorous Green Alga Reveals Evolutionary Causalities and Consequences of Phago-Mixotrophic Mode of Nutrition.</title>
        <authorList>
            <person name="Burns J.A."/>
            <person name="Paasch A."/>
            <person name="Narechania A."/>
            <person name="Kim E."/>
        </authorList>
    </citation>
    <scope>NUCLEOTIDE SEQUENCE [LARGE SCALE GENOMIC DNA]</scope>
    <source>
        <strain evidence="3 4">PLY_AMNH</strain>
    </source>
</reference>
<dbReference type="Gene3D" id="1.20.1170.10">
    <property type="match status" value="1"/>
</dbReference>